<evidence type="ECO:0000313" key="1">
    <source>
        <dbReference type="EMBL" id="ART31698.1"/>
    </source>
</evidence>
<dbReference type="EMBL" id="KY774314">
    <property type="protein sequence ID" value="ART31698.1"/>
    <property type="molecule type" value="Genomic_DNA"/>
</dbReference>
<keyword evidence="1" id="KW-0496">Mitochondrion</keyword>
<protein>
    <submittedName>
        <fullName evidence="1">Uncharacterized protein</fullName>
    </submittedName>
</protein>
<gene>
    <name evidence="1" type="ORF">AEK19_MT1507</name>
</gene>
<reference evidence="1" key="1">
    <citation type="submission" date="2017-03" db="EMBL/GenBank/DDBJ databases">
        <title>The mitochondrial genome of the carnivorous plant Utricularia reniformis (Lentibulariaceae): structure, comparative analysis and evolutionary landmarks.</title>
        <authorList>
            <person name="Silva S.R."/>
            <person name="Alvarenga D.O."/>
            <person name="Michael T.P."/>
            <person name="Miranda V.F.O."/>
            <person name="Varani A.M."/>
        </authorList>
    </citation>
    <scope>NUCLEOTIDE SEQUENCE</scope>
</reference>
<proteinExistence type="predicted"/>
<accession>A0A1Y0B2T2</accession>
<organism evidence="1">
    <name type="scientific">Utricularia reniformis</name>
    <dbReference type="NCBI Taxonomy" id="192314"/>
    <lineage>
        <taxon>Eukaryota</taxon>
        <taxon>Viridiplantae</taxon>
        <taxon>Streptophyta</taxon>
        <taxon>Embryophyta</taxon>
        <taxon>Tracheophyta</taxon>
        <taxon>Spermatophyta</taxon>
        <taxon>Magnoliopsida</taxon>
        <taxon>eudicotyledons</taxon>
        <taxon>Gunneridae</taxon>
        <taxon>Pentapetalae</taxon>
        <taxon>asterids</taxon>
        <taxon>lamiids</taxon>
        <taxon>Lamiales</taxon>
        <taxon>Lentibulariaceae</taxon>
        <taxon>Utricularia</taxon>
    </lineage>
</organism>
<sequence>MKGEPNREKSFFLNFRERNGRRDGFEFVGRLKLLNFSYQHHWMCSLIAALRDCFANFFRLGVNT</sequence>
<geneLocation type="mitochondrion" evidence="1"/>
<name>A0A1Y0B2T2_9LAMI</name>
<dbReference type="AlphaFoldDB" id="A0A1Y0B2T2"/>